<keyword evidence="2" id="KW-1185">Reference proteome</keyword>
<dbReference type="WBParaSite" id="PSAMB.scaffold3224size19209.g20778.t1">
    <property type="protein sequence ID" value="PSAMB.scaffold3224size19209.g20778.t1"/>
    <property type="gene ID" value="PSAMB.scaffold3224size19209.g20778"/>
</dbReference>
<evidence type="ECO:0000313" key="3">
    <source>
        <dbReference type="WBParaSite" id="PSAMB.scaffold3224size19209.g20778.t1"/>
    </source>
</evidence>
<evidence type="ECO:0000313" key="2">
    <source>
        <dbReference type="Proteomes" id="UP000887566"/>
    </source>
</evidence>
<feature type="chain" id="PRO_5037595770" evidence="1">
    <location>
        <begin position="23"/>
        <end position="147"/>
    </location>
</feature>
<feature type="signal peptide" evidence="1">
    <location>
        <begin position="1"/>
        <end position="22"/>
    </location>
</feature>
<sequence>MHSGFVWRGGALCRAGIVAASAAASSASDAALAHNNGLGALIGLTHNRVCWSRGGVDAAVLQPVLVVGAHRHHLALFPARTVAIVRSRAPAAVADCDRDSLSRSLSLSALLVHRCCSVAVTHFARRITYFTLRIRRRDRLRPVEIVA</sequence>
<reference evidence="3" key="1">
    <citation type="submission" date="2022-11" db="UniProtKB">
        <authorList>
            <consortium name="WormBaseParasite"/>
        </authorList>
    </citation>
    <scope>IDENTIFICATION</scope>
</reference>
<evidence type="ECO:0000256" key="1">
    <source>
        <dbReference type="SAM" id="SignalP"/>
    </source>
</evidence>
<dbReference type="Proteomes" id="UP000887566">
    <property type="component" value="Unplaced"/>
</dbReference>
<keyword evidence="1" id="KW-0732">Signal</keyword>
<organism evidence="2 3">
    <name type="scientific">Plectus sambesii</name>
    <dbReference type="NCBI Taxonomy" id="2011161"/>
    <lineage>
        <taxon>Eukaryota</taxon>
        <taxon>Metazoa</taxon>
        <taxon>Ecdysozoa</taxon>
        <taxon>Nematoda</taxon>
        <taxon>Chromadorea</taxon>
        <taxon>Plectida</taxon>
        <taxon>Plectina</taxon>
        <taxon>Plectoidea</taxon>
        <taxon>Plectidae</taxon>
        <taxon>Plectus</taxon>
    </lineage>
</organism>
<accession>A0A914W620</accession>
<name>A0A914W620_9BILA</name>
<proteinExistence type="predicted"/>
<protein>
    <submittedName>
        <fullName evidence="3">Secreted protein</fullName>
    </submittedName>
</protein>
<dbReference type="AlphaFoldDB" id="A0A914W620"/>